<feature type="region of interest" description="Disordered" evidence="1">
    <location>
        <begin position="294"/>
        <end position="322"/>
    </location>
</feature>
<evidence type="ECO:0000313" key="6">
    <source>
        <dbReference type="Proteomes" id="UP000525078"/>
    </source>
</evidence>
<organism evidence="4 6">
    <name type="scientific">Cannabis sativa</name>
    <name type="common">Hemp</name>
    <name type="synonym">Marijuana</name>
    <dbReference type="NCBI Taxonomy" id="3483"/>
    <lineage>
        <taxon>Eukaryota</taxon>
        <taxon>Viridiplantae</taxon>
        <taxon>Streptophyta</taxon>
        <taxon>Embryophyta</taxon>
        <taxon>Tracheophyta</taxon>
        <taxon>Spermatophyta</taxon>
        <taxon>Magnoliopsida</taxon>
        <taxon>eudicotyledons</taxon>
        <taxon>Gunneridae</taxon>
        <taxon>Pentapetalae</taxon>
        <taxon>rosids</taxon>
        <taxon>fabids</taxon>
        <taxon>Rosales</taxon>
        <taxon>Cannabaceae</taxon>
        <taxon>Cannabis</taxon>
    </lineage>
</organism>
<dbReference type="Pfam" id="PF14392">
    <property type="entry name" value="zf-CCHC_4"/>
    <property type="match status" value="1"/>
</dbReference>
<proteinExistence type="predicted"/>
<evidence type="ECO:0008006" key="8">
    <source>
        <dbReference type="Google" id="ProtNLM"/>
    </source>
</evidence>
<protein>
    <recommendedName>
        <fullName evidence="8">CCHC-type domain-containing protein</fullName>
    </recommendedName>
</protein>
<evidence type="ECO:0000313" key="5">
    <source>
        <dbReference type="EMBL" id="KAF4395379.1"/>
    </source>
</evidence>
<feature type="compositionally biased region" description="Polar residues" evidence="1">
    <location>
        <begin position="386"/>
        <end position="395"/>
    </location>
</feature>
<dbReference type="Proteomes" id="UP000583929">
    <property type="component" value="Unassembled WGS sequence"/>
</dbReference>
<dbReference type="InterPro" id="IPR025558">
    <property type="entry name" value="DUF4283"/>
</dbReference>
<feature type="region of interest" description="Disordered" evidence="1">
    <location>
        <begin position="385"/>
        <end position="449"/>
    </location>
</feature>
<evidence type="ECO:0000313" key="7">
    <source>
        <dbReference type="Proteomes" id="UP000583929"/>
    </source>
</evidence>
<dbReference type="EMBL" id="JAATIP010000198">
    <property type="protein sequence ID" value="KAF4360798.1"/>
    <property type="molecule type" value="Genomic_DNA"/>
</dbReference>
<feature type="compositionally biased region" description="Basic and acidic residues" evidence="1">
    <location>
        <begin position="312"/>
        <end position="322"/>
    </location>
</feature>
<evidence type="ECO:0000256" key="1">
    <source>
        <dbReference type="SAM" id="MobiDB-lite"/>
    </source>
</evidence>
<dbReference type="InterPro" id="IPR025836">
    <property type="entry name" value="Zn_knuckle_CX2CX4HX4C"/>
</dbReference>
<evidence type="ECO:0000259" key="3">
    <source>
        <dbReference type="Pfam" id="PF14392"/>
    </source>
</evidence>
<feature type="domain" description="DUF4283" evidence="2">
    <location>
        <begin position="36"/>
        <end position="114"/>
    </location>
</feature>
<evidence type="ECO:0000313" key="4">
    <source>
        <dbReference type="EMBL" id="KAF4360798.1"/>
    </source>
</evidence>
<accession>A0A7J6EQX8</accession>
<dbReference type="EMBL" id="JAATIQ010000040">
    <property type="protein sequence ID" value="KAF4395379.1"/>
    <property type="molecule type" value="Genomic_DNA"/>
</dbReference>
<dbReference type="Pfam" id="PF14111">
    <property type="entry name" value="DUF4283"/>
    <property type="match status" value="1"/>
</dbReference>
<dbReference type="PANTHER" id="PTHR31286:SF167">
    <property type="entry name" value="OS09G0268800 PROTEIN"/>
    <property type="match status" value="1"/>
</dbReference>
<dbReference type="AlphaFoldDB" id="A0A7J6EQX8"/>
<dbReference type="Proteomes" id="UP000525078">
    <property type="component" value="Unassembled WGS sequence"/>
</dbReference>
<feature type="compositionally biased region" description="Basic and acidic residues" evidence="1">
    <location>
        <begin position="401"/>
        <end position="415"/>
    </location>
</feature>
<gene>
    <name evidence="4" type="ORF">F8388_015121</name>
    <name evidence="5" type="ORF">G4B88_010843</name>
</gene>
<name>A0A7J6EQX8_CANSA</name>
<feature type="domain" description="Zinc knuckle CX2CX4HX4C" evidence="3">
    <location>
        <begin position="194"/>
        <end position="225"/>
    </location>
</feature>
<keyword evidence="7" id="KW-1185">Reference proteome</keyword>
<comment type="caution">
    <text evidence="4">The sequence shown here is derived from an EMBL/GenBank/DDBJ whole genome shotgun (WGS) entry which is preliminary data.</text>
</comment>
<dbReference type="InterPro" id="IPR040256">
    <property type="entry name" value="At4g02000-like"/>
</dbReference>
<dbReference type="PANTHER" id="PTHR31286">
    <property type="entry name" value="GLYCINE-RICH CELL WALL STRUCTURAL PROTEIN 1.8-LIKE"/>
    <property type="match status" value="1"/>
</dbReference>
<sequence length="829" mass="93558">MEESTVDEIVQLTDQLGMNQEEDWEVNEEQVAEFGEKSLVGRIVSKQNVSVGLFRTMFSRMWKSIGDWKVKSLDENKEAQYFGLSFNSRAEAKRTLEKQPWLLNGGMLVLEEWPTSGQWRDARLDTILCWVRMKGLPLKAITLNNIQRLGNLAGKVEDIVWNNPQQIFLNGYVRVKIGFPIQREVFVGRYIPVDGEKRWVQFKFDKLPLICFKCGFWGHDQLNCTKEVVMEMNLQGTPVQKYGQWLKEEDPIPNCFLAYDQLVARQGGGKVIGNGGSGLVEEIRRSEIDTPVVRGSRQVGGSGKEPFARSTQGEEKADAGVDRGNDVHGVVEVNKLKGKIDNISAMDQSGVFLKQTTSPKIDKINVGPTVNGPTHFKSQLREGSSLFDQTQQHGSSRGHKEKGIRSWEKDTGAHDFEDEDGREGRKRKCGRSGGISSRGEGGEVGESSCENGFDVAVEMGSAEDVEKGKTMGGKGLGTKGGEYRKRISLKNKARAKAKMGGIQSGGVFDSAREQGTSEMVMFTAGEVSATVRDRDVSNSAELLDWWESDHRALVIDIPVRVDGDKCGKTKRKNRFHFEEAWCQEEECTEIIDNMWKERQGRGRPVSFRCKINKCGKALQDWNKKKKARLNNEIAKTKKMLHDKNGEYSVRSGYRMAAALQMLGVHLMIIQRGQGFTSPYCGMMNRTDKSLDKTRFHWFGNEQRESGSALITLSISCKNANNKSVIGDSADENEDKALGSFRNIYLTEILTFLPTFVFWDFHPQATIAVHAMKLVIVKEKTFHHRKICKYYNSTLPLRIRCRKMPDETKNRRLPIHRMVADFVMAKPACK</sequence>
<evidence type="ECO:0000259" key="2">
    <source>
        <dbReference type="Pfam" id="PF14111"/>
    </source>
</evidence>
<reference evidence="6 7" key="1">
    <citation type="journal article" date="2020" name="bioRxiv">
        <title>Sequence and annotation of 42 cannabis genomes reveals extensive copy number variation in cannabinoid synthesis and pathogen resistance genes.</title>
        <authorList>
            <person name="Mckernan K.J."/>
            <person name="Helbert Y."/>
            <person name="Kane L.T."/>
            <person name="Ebling H."/>
            <person name="Zhang L."/>
            <person name="Liu B."/>
            <person name="Eaton Z."/>
            <person name="Mclaughlin S."/>
            <person name="Kingan S."/>
            <person name="Baybayan P."/>
            <person name="Concepcion G."/>
            <person name="Jordan M."/>
            <person name="Riva A."/>
            <person name="Barbazuk W."/>
            <person name="Harkins T."/>
        </authorList>
    </citation>
    <scope>NUCLEOTIDE SEQUENCE [LARGE SCALE GENOMIC DNA]</scope>
    <source>
        <strain evidence="6 7">cv. Jamaican Lion 4</strain>
        <strain evidence="5">Father</strain>
        <strain evidence="4">Mother</strain>
        <tissue evidence="4">Leaf</tissue>
    </source>
</reference>